<dbReference type="EMBL" id="JANBPG010000818">
    <property type="protein sequence ID" value="KAJ1893551.1"/>
    <property type="molecule type" value="Genomic_DNA"/>
</dbReference>
<protein>
    <submittedName>
        <fullName evidence="1">Uncharacterized protein</fullName>
    </submittedName>
</protein>
<gene>
    <name evidence="1" type="ORF">LPJ66_005685</name>
</gene>
<sequence>MFRSLTIRLSAAGAGAGAGAATATATLSRKPPANSAILFALLRSKSTTSTTSTSTTTTTPLNSTSTSSKMPASTSASVATDPNQARMLIGFTCNVCKHRQHKTMSKQAYTKGVVLIQCDSCKNRHLIADNLGWFRDKSINVQNLMREKGEDVRYLSSLGLLDNIEAEQVNKALSEYSNSTSPQPEDPHNDVDDGDVADEKQNK</sequence>
<name>A0ACC1IE35_9FUNG</name>
<accession>A0ACC1IE35</accession>
<dbReference type="Proteomes" id="UP001150581">
    <property type="component" value="Unassembled WGS sequence"/>
</dbReference>
<evidence type="ECO:0000313" key="1">
    <source>
        <dbReference type="EMBL" id="KAJ1893551.1"/>
    </source>
</evidence>
<reference evidence="1" key="1">
    <citation type="submission" date="2022-07" db="EMBL/GenBank/DDBJ databases">
        <title>Phylogenomic reconstructions and comparative analyses of Kickxellomycotina fungi.</title>
        <authorList>
            <person name="Reynolds N.K."/>
            <person name="Stajich J.E."/>
            <person name="Barry K."/>
            <person name="Grigoriev I.V."/>
            <person name="Crous P."/>
            <person name="Smith M.E."/>
        </authorList>
    </citation>
    <scope>NUCLEOTIDE SEQUENCE</scope>
    <source>
        <strain evidence="1">Benny 63K</strain>
    </source>
</reference>
<keyword evidence="2" id="KW-1185">Reference proteome</keyword>
<comment type="caution">
    <text evidence="1">The sequence shown here is derived from an EMBL/GenBank/DDBJ whole genome shotgun (WGS) entry which is preliminary data.</text>
</comment>
<evidence type="ECO:0000313" key="2">
    <source>
        <dbReference type="Proteomes" id="UP001150581"/>
    </source>
</evidence>
<organism evidence="1 2">
    <name type="scientific">Kickxella alabastrina</name>
    <dbReference type="NCBI Taxonomy" id="61397"/>
    <lineage>
        <taxon>Eukaryota</taxon>
        <taxon>Fungi</taxon>
        <taxon>Fungi incertae sedis</taxon>
        <taxon>Zoopagomycota</taxon>
        <taxon>Kickxellomycotina</taxon>
        <taxon>Kickxellomycetes</taxon>
        <taxon>Kickxellales</taxon>
        <taxon>Kickxellaceae</taxon>
        <taxon>Kickxella</taxon>
    </lineage>
</organism>
<proteinExistence type="predicted"/>